<dbReference type="InterPro" id="IPR038371">
    <property type="entry name" value="Cu_polyphenol_OxRdtase_sf"/>
</dbReference>
<organism evidence="10 11">
    <name type="scientific">Poriferisphaera corsica</name>
    <dbReference type="NCBI Taxonomy" id="2528020"/>
    <lineage>
        <taxon>Bacteria</taxon>
        <taxon>Pseudomonadati</taxon>
        <taxon>Planctomycetota</taxon>
        <taxon>Phycisphaerae</taxon>
        <taxon>Phycisphaerales</taxon>
        <taxon>Phycisphaeraceae</taxon>
        <taxon>Poriferisphaera</taxon>
    </lineage>
</organism>
<dbReference type="CDD" id="cd16833">
    <property type="entry name" value="YfiH"/>
    <property type="match status" value="1"/>
</dbReference>
<evidence type="ECO:0000256" key="8">
    <source>
        <dbReference type="ARBA" id="ARBA00048968"/>
    </source>
</evidence>
<dbReference type="InterPro" id="IPR003730">
    <property type="entry name" value="Cu_polyphenol_OxRdtase"/>
</dbReference>
<keyword evidence="3" id="KW-0808">Transferase</keyword>
<dbReference type="RefSeq" id="WP_200761317.1">
    <property type="nucleotide sequence ID" value="NZ_CP036425.1"/>
</dbReference>
<dbReference type="EMBL" id="CP036425">
    <property type="protein sequence ID" value="QDU35063.1"/>
    <property type="molecule type" value="Genomic_DNA"/>
</dbReference>
<keyword evidence="11" id="KW-1185">Reference proteome</keyword>
<evidence type="ECO:0000256" key="1">
    <source>
        <dbReference type="ARBA" id="ARBA00000553"/>
    </source>
</evidence>
<proteinExistence type="inferred from homology"/>
<evidence type="ECO:0000256" key="6">
    <source>
        <dbReference type="ARBA" id="ARBA00022833"/>
    </source>
</evidence>
<evidence type="ECO:0000256" key="5">
    <source>
        <dbReference type="ARBA" id="ARBA00022801"/>
    </source>
</evidence>
<comment type="catalytic activity">
    <reaction evidence="1">
        <text>inosine + phosphate = alpha-D-ribose 1-phosphate + hypoxanthine</text>
        <dbReference type="Rhea" id="RHEA:27646"/>
        <dbReference type="ChEBI" id="CHEBI:17368"/>
        <dbReference type="ChEBI" id="CHEBI:17596"/>
        <dbReference type="ChEBI" id="CHEBI:43474"/>
        <dbReference type="ChEBI" id="CHEBI:57720"/>
        <dbReference type="EC" id="2.4.2.1"/>
    </reaction>
    <physiologicalReaction direction="left-to-right" evidence="1">
        <dbReference type="Rhea" id="RHEA:27647"/>
    </physiologicalReaction>
</comment>
<dbReference type="PANTHER" id="PTHR30616">
    <property type="entry name" value="UNCHARACTERIZED PROTEIN YFIH"/>
    <property type="match status" value="1"/>
</dbReference>
<evidence type="ECO:0000313" key="11">
    <source>
        <dbReference type="Proteomes" id="UP000317369"/>
    </source>
</evidence>
<evidence type="ECO:0000256" key="4">
    <source>
        <dbReference type="ARBA" id="ARBA00022723"/>
    </source>
</evidence>
<sequence>MIRRDEFENGVVVYRSSLIEDFCGDVVVHGFSTRLSGLSPRKLFPEKEEQGEVYCGGDYEGLDLGVEGEAKYTSANWRKLRKVMGMRRMVRREVRQVHGGEVKTWSSESELVKLCHAPEADGMVSGNQGEILAIRTADCGSVLLVGKDGHGDVVIGALHAGWRSVVAGVVEKTVKEMVEMGVDVGGVVGAVGPCIGVGAFEVGEEVVSDFRNVGLEDCVVRGGGMMKPHIDLRGAIARQLEEAGVSNSRIDVCDVCTFERADEFYSYRRSVGRNGLGGCGRMAAVIGKK</sequence>
<evidence type="ECO:0000256" key="7">
    <source>
        <dbReference type="ARBA" id="ARBA00047989"/>
    </source>
</evidence>
<gene>
    <name evidence="10" type="primary">yfiH</name>
    <name evidence="10" type="ORF">KS4_31410</name>
</gene>
<evidence type="ECO:0000256" key="3">
    <source>
        <dbReference type="ARBA" id="ARBA00022679"/>
    </source>
</evidence>
<keyword evidence="6" id="KW-0862">Zinc</keyword>
<dbReference type="Gene3D" id="3.60.140.10">
    <property type="entry name" value="CNF1/YfiH-like putative cysteine hydrolases"/>
    <property type="match status" value="1"/>
</dbReference>
<comment type="similarity">
    <text evidence="2">Belongs to the purine nucleoside phosphorylase YfiH/LACC1 family.</text>
</comment>
<dbReference type="PANTHER" id="PTHR30616:SF2">
    <property type="entry name" value="PURINE NUCLEOSIDE PHOSPHORYLASE LACC1"/>
    <property type="match status" value="1"/>
</dbReference>
<comment type="catalytic activity">
    <reaction evidence="9">
        <text>S-methyl-5'-thioadenosine + phosphate = 5-(methylsulfanyl)-alpha-D-ribose 1-phosphate + adenine</text>
        <dbReference type="Rhea" id="RHEA:11852"/>
        <dbReference type="ChEBI" id="CHEBI:16708"/>
        <dbReference type="ChEBI" id="CHEBI:17509"/>
        <dbReference type="ChEBI" id="CHEBI:43474"/>
        <dbReference type="ChEBI" id="CHEBI:58533"/>
        <dbReference type="EC" id="2.4.2.28"/>
    </reaction>
    <physiologicalReaction direction="left-to-right" evidence="9">
        <dbReference type="Rhea" id="RHEA:11853"/>
    </physiologicalReaction>
</comment>
<dbReference type="GO" id="GO:0016787">
    <property type="term" value="F:hydrolase activity"/>
    <property type="evidence" value="ECO:0007669"/>
    <property type="project" value="UniProtKB-KW"/>
</dbReference>
<dbReference type="KEGG" id="pcor:KS4_31410"/>
<dbReference type="GO" id="GO:0017061">
    <property type="term" value="F:S-methyl-5-thioadenosine phosphorylase activity"/>
    <property type="evidence" value="ECO:0007669"/>
    <property type="project" value="UniProtKB-EC"/>
</dbReference>
<comment type="catalytic activity">
    <reaction evidence="7">
        <text>adenosine + H2O + H(+) = inosine + NH4(+)</text>
        <dbReference type="Rhea" id="RHEA:24408"/>
        <dbReference type="ChEBI" id="CHEBI:15377"/>
        <dbReference type="ChEBI" id="CHEBI:15378"/>
        <dbReference type="ChEBI" id="CHEBI:16335"/>
        <dbReference type="ChEBI" id="CHEBI:17596"/>
        <dbReference type="ChEBI" id="CHEBI:28938"/>
        <dbReference type="EC" id="3.5.4.4"/>
    </reaction>
    <physiologicalReaction direction="left-to-right" evidence="7">
        <dbReference type="Rhea" id="RHEA:24409"/>
    </physiologicalReaction>
</comment>
<name>A0A517YXW1_9BACT</name>
<evidence type="ECO:0000256" key="2">
    <source>
        <dbReference type="ARBA" id="ARBA00007353"/>
    </source>
</evidence>
<dbReference type="InterPro" id="IPR011324">
    <property type="entry name" value="Cytotoxic_necrot_fac-like_cat"/>
</dbReference>
<dbReference type="Pfam" id="PF02578">
    <property type="entry name" value="Cu-oxidase_4"/>
    <property type="match status" value="1"/>
</dbReference>
<dbReference type="GO" id="GO:0005507">
    <property type="term" value="F:copper ion binding"/>
    <property type="evidence" value="ECO:0007669"/>
    <property type="project" value="TreeGrafter"/>
</dbReference>
<evidence type="ECO:0000313" key="10">
    <source>
        <dbReference type="EMBL" id="QDU35063.1"/>
    </source>
</evidence>
<keyword evidence="5" id="KW-0378">Hydrolase</keyword>
<evidence type="ECO:0000256" key="9">
    <source>
        <dbReference type="ARBA" id="ARBA00049893"/>
    </source>
</evidence>
<protein>
    <submittedName>
        <fullName evidence="10">Laccase domain protein YfiH</fullName>
    </submittedName>
</protein>
<accession>A0A517YXW1</accession>
<dbReference type="SUPFAM" id="SSF64438">
    <property type="entry name" value="CNF1/YfiH-like putative cysteine hydrolases"/>
    <property type="match status" value="1"/>
</dbReference>
<dbReference type="AlphaFoldDB" id="A0A517YXW1"/>
<dbReference type="Proteomes" id="UP000317369">
    <property type="component" value="Chromosome"/>
</dbReference>
<keyword evidence="4" id="KW-0479">Metal-binding</keyword>
<reference evidence="10 11" key="1">
    <citation type="submission" date="2019-02" db="EMBL/GenBank/DDBJ databases">
        <title>Deep-cultivation of Planctomycetes and their phenomic and genomic characterization uncovers novel biology.</title>
        <authorList>
            <person name="Wiegand S."/>
            <person name="Jogler M."/>
            <person name="Boedeker C."/>
            <person name="Pinto D."/>
            <person name="Vollmers J."/>
            <person name="Rivas-Marin E."/>
            <person name="Kohn T."/>
            <person name="Peeters S.H."/>
            <person name="Heuer A."/>
            <person name="Rast P."/>
            <person name="Oberbeckmann S."/>
            <person name="Bunk B."/>
            <person name="Jeske O."/>
            <person name="Meyerdierks A."/>
            <person name="Storesund J.E."/>
            <person name="Kallscheuer N."/>
            <person name="Luecker S."/>
            <person name="Lage O.M."/>
            <person name="Pohl T."/>
            <person name="Merkel B.J."/>
            <person name="Hornburger P."/>
            <person name="Mueller R.-W."/>
            <person name="Bruemmer F."/>
            <person name="Labrenz M."/>
            <person name="Spormann A.M."/>
            <person name="Op den Camp H."/>
            <person name="Overmann J."/>
            <person name="Amann R."/>
            <person name="Jetten M.S.M."/>
            <person name="Mascher T."/>
            <person name="Medema M.H."/>
            <person name="Devos D.P."/>
            <person name="Kaster A.-K."/>
            <person name="Ovreas L."/>
            <person name="Rohde M."/>
            <person name="Galperin M.Y."/>
            <person name="Jogler C."/>
        </authorList>
    </citation>
    <scope>NUCLEOTIDE SEQUENCE [LARGE SCALE GENOMIC DNA]</scope>
    <source>
        <strain evidence="10 11">KS4</strain>
    </source>
</reference>
<comment type="catalytic activity">
    <reaction evidence="8">
        <text>adenosine + phosphate = alpha-D-ribose 1-phosphate + adenine</text>
        <dbReference type="Rhea" id="RHEA:27642"/>
        <dbReference type="ChEBI" id="CHEBI:16335"/>
        <dbReference type="ChEBI" id="CHEBI:16708"/>
        <dbReference type="ChEBI" id="CHEBI:43474"/>
        <dbReference type="ChEBI" id="CHEBI:57720"/>
        <dbReference type="EC" id="2.4.2.1"/>
    </reaction>
    <physiologicalReaction direction="left-to-right" evidence="8">
        <dbReference type="Rhea" id="RHEA:27643"/>
    </physiologicalReaction>
</comment>